<accession>A0A3P6F0J0</accession>
<dbReference type="SUPFAM" id="SSF50978">
    <property type="entry name" value="WD40 repeat-like"/>
    <property type="match status" value="1"/>
</dbReference>
<dbReference type="PANTHER" id="PTHR31913">
    <property type="entry name" value="VACUOLAR IMPORT AND DEGRADATION PROTEIN 27"/>
    <property type="match status" value="1"/>
</dbReference>
<dbReference type="InterPro" id="IPR036322">
    <property type="entry name" value="WD40_repeat_dom_sf"/>
</dbReference>
<evidence type="ECO:0000256" key="1">
    <source>
        <dbReference type="SAM" id="MobiDB-lite"/>
    </source>
</evidence>
<dbReference type="EMBL" id="LR031877">
    <property type="protein sequence ID" value="VDD45778.1"/>
    <property type="molecule type" value="Genomic_DNA"/>
</dbReference>
<organism evidence="4">
    <name type="scientific">Brassica oleracea</name>
    <name type="common">Wild cabbage</name>
    <dbReference type="NCBI Taxonomy" id="3712"/>
    <lineage>
        <taxon>Eukaryota</taxon>
        <taxon>Viridiplantae</taxon>
        <taxon>Streptophyta</taxon>
        <taxon>Embryophyta</taxon>
        <taxon>Tracheophyta</taxon>
        <taxon>Spermatophyta</taxon>
        <taxon>Magnoliopsida</taxon>
        <taxon>eudicotyledons</taxon>
        <taxon>Gunneridae</taxon>
        <taxon>Pentapetalae</taxon>
        <taxon>rosids</taxon>
        <taxon>malvids</taxon>
        <taxon>Brassicales</taxon>
        <taxon>Brassicaceae</taxon>
        <taxon>Brassiceae</taxon>
        <taxon>Brassica</taxon>
    </lineage>
</organism>
<dbReference type="Pfam" id="PF23581">
    <property type="entry name" value="DUF7135"/>
    <property type="match status" value="1"/>
</dbReference>
<feature type="region of interest" description="Disordered" evidence="1">
    <location>
        <begin position="1"/>
        <end position="59"/>
    </location>
</feature>
<dbReference type="FunFam" id="2.130.10.10:FF:000663">
    <property type="entry name" value="Vacuolar import/degradation Vid27-related protein"/>
    <property type="match status" value="1"/>
</dbReference>
<dbReference type="InterPro" id="IPR055559">
    <property type="entry name" value="CYPRO4_DUF7135"/>
</dbReference>
<gene>
    <name evidence="4" type="ORF">BOLC5T33325H</name>
</gene>
<protein>
    <submittedName>
        <fullName evidence="4">Uncharacterized protein</fullName>
    </submittedName>
</protein>
<feature type="region of interest" description="Disordered" evidence="1">
    <location>
        <begin position="228"/>
        <end position="247"/>
    </location>
</feature>
<dbReference type="InterPro" id="IPR015943">
    <property type="entry name" value="WD40/YVTN_repeat-like_dom_sf"/>
</dbReference>
<dbReference type="PANTHER" id="PTHR31913:SF7">
    <property type="entry name" value="DEM PROTEIN"/>
    <property type="match status" value="1"/>
</dbReference>
<feature type="compositionally biased region" description="Low complexity" evidence="1">
    <location>
        <begin position="40"/>
        <end position="55"/>
    </location>
</feature>
<feature type="compositionally biased region" description="Acidic residues" evidence="1">
    <location>
        <begin position="228"/>
        <end position="245"/>
    </location>
</feature>
<feature type="domain" description="Vacuolar import/degradation Vid27 C-terminal" evidence="2">
    <location>
        <begin position="308"/>
        <end position="581"/>
    </location>
</feature>
<dbReference type="GO" id="GO:0005634">
    <property type="term" value="C:nucleus"/>
    <property type="evidence" value="ECO:0007669"/>
    <property type="project" value="TreeGrafter"/>
</dbReference>
<dbReference type="InterPro" id="IPR040458">
    <property type="entry name" value="Vid27"/>
</dbReference>
<feature type="domain" description="DUF7135" evidence="3">
    <location>
        <begin position="49"/>
        <end position="214"/>
    </location>
</feature>
<name>A0A3P6F0J0_BRAOL</name>
<dbReference type="Gene3D" id="2.130.10.10">
    <property type="entry name" value="YVTN repeat-like/Quinoprotein amine dehydrogenase"/>
    <property type="match status" value="1"/>
</dbReference>
<proteinExistence type="predicted"/>
<reference evidence="4" key="1">
    <citation type="submission" date="2018-11" db="EMBL/GenBank/DDBJ databases">
        <authorList>
            <consortium name="Genoscope - CEA"/>
            <person name="William W."/>
        </authorList>
    </citation>
    <scope>NUCLEOTIDE SEQUENCE</scope>
</reference>
<evidence type="ECO:0000313" key="4">
    <source>
        <dbReference type="EMBL" id="VDD45778.1"/>
    </source>
</evidence>
<dbReference type="InterPro" id="IPR013863">
    <property type="entry name" value="VID27_C"/>
</dbReference>
<dbReference type="AlphaFoldDB" id="A0A3P6F0J0"/>
<evidence type="ECO:0000259" key="3">
    <source>
        <dbReference type="Pfam" id="PF23581"/>
    </source>
</evidence>
<feature type="compositionally biased region" description="Basic and acidic residues" evidence="1">
    <location>
        <begin position="1"/>
        <end position="13"/>
    </location>
</feature>
<sequence length="641" mass="71639">MGTSQSREDRISDSDTDSDSDYYDEEEDDDQHGDTDVSKKQGSSSASGSKLSSDSSTHEIEQKLGALKLKYPSSSSETPKIKNAVKLYRHIGGNTPKAKWITAEKLTSYKFVKTSSLEGEDLDDYDDGEESNEKGESFWFLGVGSKVKARVSSDMQLKMFADQRRVDFVSNGVWALKFLTDEDYRRFVTRFQDYLFENVFMIKASEESKMKVYGKDFIGWANPEAADDSMWEDAEGPPEEEEEVDEKDRDLTEEFEEVANGGVQSLALGALENSFLVNDSGVQVYRNMDRGIHGKGVCVRFDGGRPGSSSQTTPNKALLMRAETNMMLMSPAKQGKPNTSGVKQLDIESGKIVTEWQFEKDGTEITMRDITNDTKGSQLDPSESTFLGLDDNRLCQWDMRDKRGIVQNIDSPVLEWTQGHQFSRGTNFQCFASTGDGSIVVGSRDGKIRLYSKTSMRMAKTAFPGLGSPVTHVDVSYDGKWILGTTDTYLVLICTLFTDKDGRTKTGFSGRMGNKIPAPRLLKLTPLDSHLAGKDNKFHGAHFSWVTESGKQERHIVATVGKFSVIWDLERVKNSAHECYRNQQGLKSCYCYKILLKDESIVESRFMHDRFSFSGNKSPEAPLVVATPQKVSSISLSGRRL</sequence>
<evidence type="ECO:0000259" key="2">
    <source>
        <dbReference type="Pfam" id="PF08553"/>
    </source>
</evidence>
<dbReference type="Pfam" id="PF08553">
    <property type="entry name" value="VID27"/>
    <property type="match status" value="1"/>
</dbReference>
<feature type="compositionally biased region" description="Acidic residues" evidence="1">
    <location>
        <begin position="14"/>
        <end position="31"/>
    </location>
</feature>
<dbReference type="GO" id="GO:0005737">
    <property type="term" value="C:cytoplasm"/>
    <property type="evidence" value="ECO:0007669"/>
    <property type="project" value="TreeGrafter"/>
</dbReference>